<comment type="caution">
    <text evidence="9">The sequence shown here is derived from an EMBL/GenBank/DDBJ whole genome shotgun (WGS) entry which is preliminary data.</text>
</comment>
<evidence type="ECO:0000256" key="3">
    <source>
        <dbReference type="ARBA" id="ARBA00022670"/>
    </source>
</evidence>
<dbReference type="Gene3D" id="3.90.230.10">
    <property type="entry name" value="Creatinase/methionine aminopeptidase superfamily"/>
    <property type="match status" value="1"/>
</dbReference>
<keyword evidence="2 6" id="KW-0031">Aminopeptidase</keyword>
<evidence type="ECO:0000313" key="10">
    <source>
        <dbReference type="Proteomes" id="UP001460888"/>
    </source>
</evidence>
<dbReference type="CDD" id="cd01086">
    <property type="entry name" value="MetAP1"/>
    <property type="match status" value="1"/>
</dbReference>
<keyword evidence="3 6" id="KW-0645">Protease</keyword>
<dbReference type="InterPro" id="IPR000994">
    <property type="entry name" value="Pept_M24"/>
</dbReference>
<feature type="binding site" evidence="6">
    <location>
        <position position="93"/>
    </location>
    <ligand>
        <name>a divalent metal cation</name>
        <dbReference type="ChEBI" id="CHEBI:60240"/>
        <label>1</label>
    </ligand>
</feature>
<dbReference type="InterPro" id="IPR002467">
    <property type="entry name" value="Pept_M24A_MAP1"/>
</dbReference>
<dbReference type="GO" id="GO:0004177">
    <property type="term" value="F:aminopeptidase activity"/>
    <property type="evidence" value="ECO:0007669"/>
    <property type="project" value="UniProtKB-KW"/>
</dbReference>
<reference evidence="9 10" key="1">
    <citation type="submission" date="2013-03" db="EMBL/GenBank/DDBJ databases">
        <title>Salinisphaera dokdonensis CL-ES53 Genome Sequencing.</title>
        <authorList>
            <person name="Li C."/>
            <person name="Lai Q."/>
            <person name="Shao Z."/>
        </authorList>
    </citation>
    <scope>NUCLEOTIDE SEQUENCE [LARGE SCALE GENOMIC DNA]</scope>
    <source>
        <strain evidence="9 10">CL-ES53</strain>
    </source>
</reference>
<comment type="subunit">
    <text evidence="6">Monomer.</text>
</comment>
<evidence type="ECO:0000256" key="5">
    <source>
        <dbReference type="ARBA" id="ARBA00022801"/>
    </source>
</evidence>
<feature type="domain" description="Peptidase M24" evidence="8">
    <location>
        <begin position="13"/>
        <end position="239"/>
    </location>
</feature>
<comment type="function">
    <text evidence="1 6">Removes the N-terminal methionine from nascent proteins. The N-terminal methionine is often cleaved when the second residue in the primary sequence is small and uncharged (Met-Ala-, Cys, Gly, Pro, Ser, Thr, or Val). Requires deformylation of the N(alpha)-formylated initiator methionine before it can be hydrolyzed.</text>
</comment>
<dbReference type="HAMAP" id="MF_01974">
    <property type="entry name" value="MetAP_1"/>
    <property type="match status" value="1"/>
</dbReference>
<dbReference type="RefSeq" id="WP_353108736.1">
    <property type="nucleotide sequence ID" value="NZ_APND01000001.1"/>
</dbReference>
<evidence type="ECO:0000256" key="2">
    <source>
        <dbReference type="ARBA" id="ARBA00022438"/>
    </source>
</evidence>
<dbReference type="SUPFAM" id="SSF55920">
    <property type="entry name" value="Creatinase/aminopeptidase"/>
    <property type="match status" value="1"/>
</dbReference>
<dbReference type="Proteomes" id="UP001460888">
    <property type="component" value="Unassembled WGS sequence"/>
</dbReference>
<organism evidence="9 10">
    <name type="scientific">Salinisphaera dokdonensis CL-ES53</name>
    <dbReference type="NCBI Taxonomy" id="1304272"/>
    <lineage>
        <taxon>Bacteria</taxon>
        <taxon>Pseudomonadati</taxon>
        <taxon>Pseudomonadota</taxon>
        <taxon>Gammaproteobacteria</taxon>
        <taxon>Salinisphaerales</taxon>
        <taxon>Salinisphaeraceae</taxon>
        <taxon>Salinisphaera</taxon>
    </lineage>
</organism>
<sequence>MTIQNQRDLDGILAIGRIVAEIRDAMLAAIEPGMTTAELDEVGGQMLSRLGATSAPMKCYDFPGFTCISVNEEAAHGVPGARVIGAGDIVNVDVSAERDGYFADTGGTTVVAPVAQEKASLCQATELALERALAEVRAGARINRIGKAIERVAKSHRLKVIENLAGHGLGRSLHEEPEAIVGFYDRKDRRRLEYGQVIAVEPFLSTRSTFVSEMDDGWTLVGDPNSRSAQFEHTVIVTDGAPIIATRSQAAAYA</sequence>
<accession>A0ABV2AWD5</accession>
<feature type="binding site" evidence="6">
    <location>
        <position position="104"/>
    </location>
    <ligand>
        <name>a divalent metal cation</name>
        <dbReference type="ChEBI" id="CHEBI:60240"/>
        <label>2</label>
        <note>catalytic</note>
    </ligand>
</feature>
<dbReference type="Pfam" id="PF00557">
    <property type="entry name" value="Peptidase_M24"/>
    <property type="match status" value="1"/>
</dbReference>
<dbReference type="NCBIfam" id="TIGR00500">
    <property type="entry name" value="met_pdase_I"/>
    <property type="match status" value="1"/>
</dbReference>
<keyword evidence="4 6" id="KW-0479">Metal-binding</keyword>
<dbReference type="InterPro" id="IPR036005">
    <property type="entry name" value="Creatinase/aminopeptidase-like"/>
</dbReference>
<evidence type="ECO:0000256" key="4">
    <source>
        <dbReference type="ARBA" id="ARBA00022723"/>
    </source>
</evidence>
<comment type="catalytic activity">
    <reaction evidence="6 7">
        <text>Release of N-terminal amino acids, preferentially methionine, from peptides and arylamides.</text>
        <dbReference type="EC" id="3.4.11.18"/>
    </reaction>
</comment>
<keyword evidence="10" id="KW-1185">Reference proteome</keyword>
<name>A0ABV2AWD5_9GAMM</name>
<dbReference type="EC" id="3.4.11.18" evidence="6 7"/>
<comment type="similarity">
    <text evidence="6">Belongs to the peptidase M24A family. Methionine aminopeptidase type 1 subfamily.</text>
</comment>
<feature type="binding site" evidence="6">
    <location>
        <position position="167"/>
    </location>
    <ligand>
        <name>a divalent metal cation</name>
        <dbReference type="ChEBI" id="CHEBI:60240"/>
        <label>2</label>
        <note>catalytic</note>
    </ligand>
</feature>
<gene>
    <name evidence="6" type="primary">map</name>
    <name evidence="9" type="ORF">SADO_01835</name>
</gene>
<dbReference type="EMBL" id="APND01000001">
    <property type="protein sequence ID" value="MES1927956.1"/>
    <property type="molecule type" value="Genomic_DNA"/>
</dbReference>
<evidence type="ECO:0000256" key="1">
    <source>
        <dbReference type="ARBA" id="ARBA00002521"/>
    </source>
</evidence>
<proteinExistence type="inferred from homology"/>
<dbReference type="PRINTS" id="PR00599">
    <property type="entry name" value="MAPEPTIDASE"/>
</dbReference>
<feature type="binding site" evidence="6">
    <location>
        <position position="174"/>
    </location>
    <ligand>
        <name>substrate</name>
    </ligand>
</feature>
<evidence type="ECO:0000259" key="8">
    <source>
        <dbReference type="Pfam" id="PF00557"/>
    </source>
</evidence>
<keyword evidence="5 6" id="KW-0378">Hydrolase</keyword>
<dbReference type="InterPro" id="IPR001714">
    <property type="entry name" value="Pept_M24_MAP"/>
</dbReference>
<evidence type="ECO:0000313" key="9">
    <source>
        <dbReference type="EMBL" id="MES1927956.1"/>
    </source>
</evidence>
<dbReference type="PANTHER" id="PTHR43330:SF13">
    <property type="entry name" value="METHIONINE AMINOPEPTIDASE 2"/>
    <property type="match status" value="1"/>
</dbReference>
<feature type="binding site" evidence="6">
    <location>
        <position position="76"/>
    </location>
    <ligand>
        <name>substrate</name>
    </ligand>
</feature>
<feature type="binding site" evidence="6">
    <location>
        <position position="232"/>
    </location>
    <ligand>
        <name>a divalent metal cation</name>
        <dbReference type="ChEBI" id="CHEBI:60240"/>
        <label>1</label>
    </ligand>
</feature>
<feature type="binding site" evidence="6">
    <location>
        <position position="232"/>
    </location>
    <ligand>
        <name>a divalent metal cation</name>
        <dbReference type="ChEBI" id="CHEBI:60240"/>
        <label>2</label>
        <note>catalytic</note>
    </ligand>
</feature>
<feature type="binding site" evidence="6">
    <location>
        <position position="104"/>
    </location>
    <ligand>
        <name>a divalent metal cation</name>
        <dbReference type="ChEBI" id="CHEBI:60240"/>
        <label>1</label>
    </ligand>
</feature>
<protein>
    <recommendedName>
        <fullName evidence="6 7">Methionine aminopeptidase</fullName>
        <shortName evidence="6">MAP</shortName>
        <shortName evidence="6">MetAP</shortName>
        <ecNumber evidence="6 7">3.4.11.18</ecNumber>
    </recommendedName>
    <alternativeName>
        <fullName evidence="6">Peptidase M</fullName>
    </alternativeName>
</protein>
<evidence type="ECO:0000256" key="6">
    <source>
        <dbReference type="HAMAP-Rule" id="MF_01974"/>
    </source>
</evidence>
<feature type="binding site" evidence="6">
    <location>
        <position position="201"/>
    </location>
    <ligand>
        <name>a divalent metal cation</name>
        <dbReference type="ChEBI" id="CHEBI:60240"/>
        <label>2</label>
        <note>catalytic</note>
    </ligand>
</feature>
<evidence type="ECO:0000256" key="7">
    <source>
        <dbReference type="RuleBase" id="RU003653"/>
    </source>
</evidence>
<dbReference type="PANTHER" id="PTHR43330">
    <property type="entry name" value="METHIONINE AMINOPEPTIDASE"/>
    <property type="match status" value="1"/>
</dbReference>
<comment type="cofactor">
    <cofactor evidence="6">
        <name>Co(2+)</name>
        <dbReference type="ChEBI" id="CHEBI:48828"/>
    </cofactor>
    <cofactor evidence="6">
        <name>Zn(2+)</name>
        <dbReference type="ChEBI" id="CHEBI:29105"/>
    </cofactor>
    <cofactor evidence="6">
        <name>Mn(2+)</name>
        <dbReference type="ChEBI" id="CHEBI:29035"/>
    </cofactor>
    <cofactor evidence="6">
        <name>Fe(2+)</name>
        <dbReference type="ChEBI" id="CHEBI:29033"/>
    </cofactor>
    <text evidence="6">Binds 2 divalent metal cations per subunit. Has a high-affinity and a low affinity metal-binding site. The true nature of the physiological cofactor is under debate. The enzyme is active with cobalt, zinc, manganese or divalent iron ions. Most likely, methionine aminopeptidases function as mononuclear Fe(2+)-metalloproteases under physiological conditions, and the catalytically relevant metal-binding site has been assigned to the histidine-containing high-affinity site.</text>
</comment>